<keyword evidence="10 12" id="KW-0472">Membrane</keyword>
<evidence type="ECO:0000256" key="10">
    <source>
        <dbReference type="ARBA" id="ARBA00023136"/>
    </source>
</evidence>
<evidence type="ECO:0000256" key="2">
    <source>
        <dbReference type="ARBA" id="ARBA00004673"/>
    </source>
</evidence>
<evidence type="ECO:0000313" key="14">
    <source>
        <dbReference type="Proteomes" id="UP000653454"/>
    </source>
</evidence>
<name>A0A8S4DQ17_PLUXY</name>
<evidence type="ECO:0000256" key="11">
    <source>
        <dbReference type="RuleBase" id="RU004396"/>
    </source>
</evidence>
<evidence type="ECO:0000256" key="12">
    <source>
        <dbReference type="RuleBase" id="RU004397"/>
    </source>
</evidence>
<comment type="subcellular location">
    <subcellularLocation>
        <location evidence="1">Mitochondrion inner membrane</location>
        <topology evidence="1">Single-pass membrane protein</topology>
    </subcellularLocation>
</comment>
<dbReference type="OrthoDB" id="5947505at2759"/>
<evidence type="ECO:0000256" key="8">
    <source>
        <dbReference type="ARBA" id="ARBA00023002"/>
    </source>
</evidence>
<reference evidence="13" key="1">
    <citation type="submission" date="2020-11" db="EMBL/GenBank/DDBJ databases">
        <authorList>
            <person name="Whiteford S."/>
        </authorList>
    </citation>
    <scope>NUCLEOTIDE SEQUENCE</scope>
</reference>
<evidence type="ECO:0000256" key="6">
    <source>
        <dbReference type="ARBA" id="ARBA00022946"/>
    </source>
</evidence>
<dbReference type="Pfam" id="PF02046">
    <property type="entry name" value="COX6A"/>
    <property type="match status" value="1"/>
</dbReference>
<dbReference type="Proteomes" id="UP000653454">
    <property type="component" value="Unassembled WGS sequence"/>
</dbReference>
<evidence type="ECO:0000256" key="4">
    <source>
        <dbReference type="ARBA" id="ARBA00022692"/>
    </source>
</evidence>
<dbReference type="InterPro" id="IPR001349">
    <property type="entry name" value="Cyt_c_oxidase_su6a"/>
</dbReference>
<dbReference type="GO" id="GO:0030234">
    <property type="term" value="F:enzyme regulator activity"/>
    <property type="evidence" value="ECO:0007669"/>
    <property type="project" value="TreeGrafter"/>
</dbReference>
<sequence length="109" mass="12181">MAAILQKAALQYLRASARSSSHAATAGGHGGGHKLWKKLSFFVAFPAVGLGMVNAYLAHQEHAHHERPPFVPYEYLRVRTKRFPWGDGQKSLFHNPHVNPLPNGYEDEH</sequence>
<dbReference type="FunFam" id="4.10.95.10:FF:000001">
    <property type="entry name" value="Cytochrome c oxidase subunit 6A, mitochondrial"/>
    <property type="match status" value="1"/>
</dbReference>
<dbReference type="InterPro" id="IPR036418">
    <property type="entry name" value="Cyt_c_oxidase_su6a_sf"/>
</dbReference>
<dbReference type="GO" id="GO:0016491">
    <property type="term" value="F:oxidoreductase activity"/>
    <property type="evidence" value="ECO:0007669"/>
    <property type="project" value="UniProtKB-KW"/>
</dbReference>
<accession>A0A8S4DQ17</accession>
<dbReference type="PANTHER" id="PTHR11504">
    <property type="entry name" value="CYTOCHROME C OXIDASE POLYPEPTIDE VIA"/>
    <property type="match status" value="1"/>
</dbReference>
<keyword evidence="9 12" id="KW-0496">Mitochondrion</keyword>
<keyword evidence="14" id="KW-1185">Reference proteome</keyword>
<keyword evidence="5 12" id="KW-0999">Mitochondrion inner membrane</keyword>
<dbReference type="CDD" id="cd00925">
    <property type="entry name" value="Cyt_c_Oxidase_VIa"/>
    <property type="match status" value="1"/>
</dbReference>
<keyword evidence="8" id="KW-0560">Oxidoreductase</keyword>
<comment type="similarity">
    <text evidence="3 11">Belongs to the cytochrome c oxidase subunit 6A family.</text>
</comment>
<organism evidence="13 14">
    <name type="scientific">Plutella xylostella</name>
    <name type="common">Diamondback moth</name>
    <name type="synonym">Plutella maculipennis</name>
    <dbReference type="NCBI Taxonomy" id="51655"/>
    <lineage>
        <taxon>Eukaryota</taxon>
        <taxon>Metazoa</taxon>
        <taxon>Ecdysozoa</taxon>
        <taxon>Arthropoda</taxon>
        <taxon>Hexapoda</taxon>
        <taxon>Insecta</taxon>
        <taxon>Pterygota</taxon>
        <taxon>Neoptera</taxon>
        <taxon>Endopterygota</taxon>
        <taxon>Lepidoptera</taxon>
        <taxon>Glossata</taxon>
        <taxon>Ditrysia</taxon>
        <taxon>Yponomeutoidea</taxon>
        <taxon>Plutellidae</taxon>
        <taxon>Plutella</taxon>
    </lineage>
</organism>
<proteinExistence type="inferred from homology"/>
<dbReference type="PIRSF" id="PIRSF000277">
    <property type="entry name" value="COX6A1"/>
    <property type="match status" value="1"/>
</dbReference>
<evidence type="ECO:0000313" key="13">
    <source>
        <dbReference type="EMBL" id="CAG9102804.1"/>
    </source>
</evidence>
<evidence type="ECO:0000256" key="9">
    <source>
        <dbReference type="ARBA" id="ARBA00023128"/>
    </source>
</evidence>
<keyword evidence="7" id="KW-1133">Transmembrane helix</keyword>
<gene>
    <name evidence="13" type="ORF">PLXY2_LOCUS2812</name>
</gene>
<comment type="pathway">
    <text evidence="2">Energy metabolism; oxidative phosphorylation.</text>
</comment>
<dbReference type="GO" id="GO:0005743">
    <property type="term" value="C:mitochondrial inner membrane"/>
    <property type="evidence" value="ECO:0007669"/>
    <property type="project" value="UniProtKB-SubCell"/>
</dbReference>
<dbReference type="InterPro" id="IPR018507">
    <property type="entry name" value="Cyt_c_oxidase_su6a_CS"/>
</dbReference>
<evidence type="ECO:0000256" key="7">
    <source>
        <dbReference type="ARBA" id="ARBA00022989"/>
    </source>
</evidence>
<keyword evidence="6" id="KW-0809">Transit peptide</keyword>
<comment type="caution">
    <text evidence="13">The sequence shown here is derived from an EMBL/GenBank/DDBJ whole genome shotgun (WGS) entry which is preliminary data.</text>
</comment>
<dbReference type="SUPFAM" id="SSF81411">
    <property type="entry name" value="Mitochondrial cytochrome c oxidase subunit VIa"/>
    <property type="match status" value="1"/>
</dbReference>
<dbReference type="PANTHER" id="PTHR11504:SF0">
    <property type="entry name" value="CYTOCHROME C OXIDASE SUBUNIT"/>
    <property type="match status" value="1"/>
</dbReference>
<dbReference type="Gene3D" id="4.10.95.10">
    <property type="entry name" value="Cytochrome c oxidase, subunit VIa"/>
    <property type="match status" value="1"/>
</dbReference>
<evidence type="ECO:0000256" key="3">
    <source>
        <dbReference type="ARBA" id="ARBA00005553"/>
    </source>
</evidence>
<keyword evidence="4" id="KW-0812">Transmembrane</keyword>
<protein>
    <recommendedName>
        <fullName evidence="12">Cytochrome c oxidase subunit</fullName>
    </recommendedName>
    <alternativeName>
        <fullName evidence="12">Cytochrome c oxidase polypeptide VIa</fullName>
    </alternativeName>
</protein>
<dbReference type="EMBL" id="CAJHNJ030000007">
    <property type="protein sequence ID" value="CAG9102804.1"/>
    <property type="molecule type" value="Genomic_DNA"/>
</dbReference>
<evidence type="ECO:0000256" key="5">
    <source>
        <dbReference type="ARBA" id="ARBA00022792"/>
    </source>
</evidence>
<dbReference type="GO" id="GO:0006123">
    <property type="term" value="P:mitochondrial electron transport, cytochrome c to oxygen"/>
    <property type="evidence" value="ECO:0007669"/>
    <property type="project" value="TreeGrafter"/>
</dbReference>
<dbReference type="AlphaFoldDB" id="A0A8S4DQ17"/>
<dbReference type="PROSITE" id="PS01329">
    <property type="entry name" value="COX6A"/>
    <property type="match status" value="1"/>
</dbReference>
<evidence type="ECO:0000256" key="1">
    <source>
        <dbReference type="ARBA" id="ARBA00004434"/>
    </source>
</evidence>